<feature type="region of interest" description="Disordered" evidence="1">
    <location>
        <begin position="134"/>
        <end position="161"/>
    </location>
</feature>
<evidence type="ECO:0000313" key="3">
    <source>
        <dbReference type="Proteomes" id="UP001186944"/>
    </source>
</evidence>
<reference evidence="2" key="1">
    <citation type="submission" date="2019-08" db="EMBL/GenBank/DDBJ databases">
        <title>The improved chromosome-level genome for the pearl oyster Pinctada fucata martensii using PacBio sequencing and Hi-C.</title>
        <authorList>
            <person name="Zheng Z."/>
        </authorList>
    </citation>
    <scope>NUCLEOTIDE SEQUENCE</scope>
    <source>
        <strain evidence="2">ZZ-2019</strain>
        <tissue evidence="2">Adductor muscle</tissue>
    </source>
</reference>
<name>A0AA89C6W5_PINIB</name>
<evidence type="ECO:0000313" key="2">
    <source>
        <dbReference type="EMBL" id="KAK3108820.1"/>
    </source>
</evidence>
<gene>
    <name evidence="2" type="ORF">FSP39_016373</name>
</gene>
<feature type="region of interest" description="Disordered" evidence="1">
    <location>
        <begin position="73"/>
        <end position="96"/>
    </location>
</feature>
<dbReference type="EMBL" id="VSWD01000001">
    <property type="protein sequence ID" value="KAK3108820.1"/>
    <property type="molecule type" value="Genomic_DNA"/>
</dbReference>
<dbReference type="AlphaFoldDB" id="A0AA89C6W5"/>
<organism evidence="2 3">
    <name type="scientific">Pinctada imbricata</name>
    <name type="common">Atlantic pearl-oyster</name>
    <name type="synonym">Pinctada martensii</name>
    <dbReference type="NCBI Taxonomy" id="66713"/>
    <lineage>
        <taxon>Eukaryota</taxon>
        <taxon>Metazoa</taxon>
        <taxon>Spiralia</taxon>
        <taxon>Lophotrochozoa</taxon>
        <taxon>Mollusca</taxon>
        <taxon>Bivalvia</taxon>
        <taxon>Autobranchia</taxon>
        <taxon>Pteriomorphia</taxon>
        <taxon>Pterioida</taxon>
        <taxon>Pterioidea</taxon>
        <taxon>Pteriidae</taxon>
        <taxon>Pinctada</taxon>
    </lineage>
</organism>
<accession>A0AA89C6W5</accession>
<keyword evidence="3" id="KW-1185">Reference proteome</keyword>
<comment type="caution">
    <text evidence="2">The sequence shown here is derived from an EMBL/GenBank/DDBJ whole genome shotgun (WGS) entry which is preliminary data.</text>
</comment>
<protein>
    <submittedName>
        <fullName evidence="2">Uncharacterized protein</fullName>
    </submittedName>
</protein>
<sequence>MKADTPVRSLDDFRMDSMRKAMAADKKEFMPDKSQKQDFINNFINDDFIINDNNDIEVYLATGTNAYTPLPEYEASGSEGGVGSESLGGASGGAKSEPMVGIPELEILLESHSHNDESSDYIDELHNIVLKSQLSRTSTASRSDEDMKRSVSRSSSQMYSDADKEYQDIDNPGIDFEDYNEENFEESLHYTMSQYIQTDDDEDNTRSFGIKVKIELPNKSFVEYRLTAEYYKTEWLKIIERDISAEIHQRGLLVFTLYNGEVPLDLGNSPSDLENSELLHLLAVDVQDNRNDYSWHCEGGMCKNEHGFLC</sequence>
<proteinExistence type="predicted"/>
<dbReference type="Proteomes" id="UP001186944">
    <property type="component" value="Unassembled WGS sequence"/>
</dbReference>
<feature type="compositionally biased region" description="Low complexity" evidence="1">
    <location>
        <begin position="84"/>
        <end position="96"/>
    </location>
</feature>
<evidence type="ECO:0000256" key="1">
    <source>
        <dbReference type="SAM" id="MobiDB-lite"/>
    </source>
</evidence>